<sequence>MRSKWAFRCASVGLVAVFGLFAAIVTAVTTTPAHAEEVTGVWLRDSGASKVKFSPCGGALCGTIVWLKPGTDTPAKVGQRVFSDMKPAGPNTWNGSAFNPEDGKTYTGKMSLAGGTLTTQGCAMGGMICKSSNWTRAN</sequence>
<evidence type="ECO:0000259" key="2">
    <source>
        <dbReference type="Pfam" id="PF09917"/>
    </source>
</evidence>
<dbReference type="Gene3D" id="2.40.128.520">
    <property type="match status" value="1"/>
</dbReference>
<feature type="signal peptide" evidence="1">
    <location>
        <begin position="1"/>
        <end position="35"/>
    </location>
</feature>
<dbReference type="InterPro" id="IPR019223">
    <property type="entry name" value="DUF2147"/>
</dbReference>
<evidence type="ECO:0000313" key="3">
    <source>
        <dbReference type="EMBL" id="SEO67491.1"/>
    </source>
</evidence>
<dbReference type="OrthoDB" id="9811671at2"/>
<dbReference type="RefSeq" id="WP_092683203.1">
    <property type="nucleotide sequence ID" value="NZ_FODT01000004.1"/>
</dbReference>
<organism evidence="3 4">
    <name type="scientific">Rhodopseudomonas pseudopalustris</name>
    <dbReference type="NCBI Taxonomy" id="1513892"/>
    <lineage>
        <taxon>Bacteria</taxon>
        <taxon>Pseudomonadati</taxon>
        <taxon>Pseudomonadota</taxon>
        <taxon>Alphaproteobacteria</taxon>
        <taxon>Hyphomicrobiales</taxon>
        <taxon>Nitrobacteraceae</taxon>
        <taxon>Rhodopseudomonas</taxon>
    </lineage>
</organism>
<dbReference type="EMBL" id="FODT01000004">
    <property type="protein sequence ID" value="SEO67491.1"/>
    <property type="molecule type" value="Genomic_DNA"/>
</dbReference>
<evidence type="ECO:0000313" key="4">
    <source>
        <dbReference type="Proteomes" id="UP000199615"/>
    </source>
</evidence>
<reference evidence="4" key="1">
    <citation type="submission" date="2016-10" db="EMBL/GenBank/DDBJ databases">
        <authorList>
            <person name="Varghese N."/>
            <person name="Submissions S."/>
        </authorList>
    </citation>
    <scope>NUCLEOTIDE SEQUENCE [LARGE SCALE GENOMIC DNA]</scope>
    <source>
        <strain evidence="4">DSM 123</strain>
    </source>
</reference>
<protein>
    <submittedName>
        <fullName evidence="3">Uncharacterized conserved protein, DUF2147 family</fullName>
    </submittedName>
</protein>
<gene>
    <name evidence="3" type="ORF">SAMN05444123_10416</name>
</gene>
<accession>A0A1H8RM07</accession>
<feature type="domain" description="DUF2147" evidence="2">
    <location>
        <begin position="40"/>
        <end position="136"/>
    </location>
</feature>
<dbReference type="Pfam" id="PF09917">
    <property type="entry name" value="DUF2147"/>
    <property type="match status" value="1"/>
</dbReference>
<evidence type="ECO:0000256" key="1">
    <source>
        <dbReference type="SAM" id="SignalP"/>
    </source>
</evidence>
<name>A0A1H8RM07_9BRAD</name>
<keyword evidence="4" id="KW-1185">Reference proteome</keyword>
<keyword evidence="1" id="KW-0732">Signal</keyword>
<dbReference type="PANTHER" id="PTHR36919">
    <property type="entry name" value="BLR1215 PROTEIN"/>
    <property type="match status" value="1"/>
</dbReference>
<feature type="chain" id="PRO_5011480323" evidence="1">
    <location>
        <begin position="36"/>
        <end position="138"/>
    </location>
</feature>
<dbReference type="Proteomes" id="UP000199615">
    <property type="component" value="Unassembled WGS sequence"/>
</dbReference>
<proteinExistence type="predicted"/>
<dbReference type="AlphaFoldDB" id="A0A1H8RM07"/>
<dbReference type="PANTHER" id="PTHR36919:SF2">
    <property type="entry name" value="BLL6627 PROTEIN"/>
    <property type="match status" value="1"/>
</dbReference>